<feature type="compositionally biased region" description="Polar residues" evidence="1">
    <location>
        <begin position="95"/>
        <end position="107"/>
    </location>
</feature>
<keyword evidence="3" id="KW-1185">Reference proteome</keyword>
<organism evidence="2 3">
    <name type="scientific">Rickenella mellea</name>
    <dbReference type="NCBI Taxonomy" id="50990"/>
    <lineage>
        <taxon>Eukaryota</taxon>
        <taxon>Fungi</taxon>
        <taxon>Dikarya</taxon>
        <taxon>Basidiomycota</taxon>
        <taxon>Agaricomycotina</taxon>
        <taxon>Agaricomycetes</taxon>
        <taxon>Hymenochaetales</taxon>
        <taxon>Rickenellaceae</taxon>
        <taxon>Rickenella</taxon>
    </lineage>
</organism>
<dbReference type="AlphaFoldDB" id="A0A4Y7PGW5"/>
<evidence type="ECO:0000313" key="3">
    <source>
        <dbReference type="Proteomes" id="UP000294933"/>
    </source>
</evidence>
<dbReference type="EMBL" id="ML170313">
    <property type="protein sequence ID" value="TDL14714.1"/>
    <property type="molecule type" value="Genomic_DNA"/>
</dbReference>
<sequence length="253" mass="28566">MFIKDILGVNSAHSGLWGDTKAYYGTVEQQGRLTLHLHLLLWIENALSPQQIRDRLLNGDSKFQTQIVSYLESLEQGSFLQGSIESVRDSVNSKSSLRSYQNPTETLPNPPPSGCGEEKCNKNCKNCAERKTWWEFFQSTVDDLLLKSNVHTCRRTSCLKNKYGTCKARFPRDVHEETTFDPETGSIELKHGEAQLNTFTSLLTYLIRCNSDVTSLLSGTAIKAVISYVTDYITKSPLKTHTIFDAVRSIFDK</sequence>
<evidence type="ECO:0000313" key="2">
    <source>
        <dbReference type="EMBL" id="TDL14714.1"/>
    </source>
</evidence>
<feature type="non-terminal residue" evidence="2">
    <location>
        <position position="253"/>
    </location>
</feature>
<feature type="region of interest" description="Disordered" evidence="1">
    <location>
        <begin position="95"/>
        <end position="115"/>
    </location>
</feature>
<evidence type="ECO:0008006" key="4">
    <source>
        <dbReference type="Google" id="ProtNLM"/>
    </source>
</evidence>
<name>A0A4Y7PGW5_9AGAM</name>
<dbReference type="OrthoDB" id="3229882at2759"/>
<protein>
    <recommendedName>
        <fullName evidence="4">Helitron helicase-like domain-containing protein</fullName>
    </recommendedName>
</protein>
<reference evidence="2 3" key="1">
    <citation type="submission" date="2018-06" db="EMBL/GenBank/DDBJ databases">
        <title>A transcriptomic atlas of mushroom development highlights an independent origin of complex multicellularity.</title>
        <authorList>
            <consortium name="DOE Joint Genome Institute"/>
            <person name="Krizsan K."/>
            <person name="Almasi E."/>
            <person name="Merenyi Z."/>
            <person name="Sahu N."/>
            <person name="Viragh M."/>
            <person name="Koszo T."/>
            <person name="Mondo S."/>
            <person name="Kiss B."/>
            <person name="Balint B."/>
            <person name="Kues U."/>
            <person name="Barry K."/>
            <person name="Hegedus J.C."/>
            <person name="Henrissat B."/>
            <person name="Johnson J."/>
            <person name="Lipzen A."/>
            <person name="Ohm R."/>
            <person name="Nagy I."/>
            <person name="Pangilinan J."/>
            <person name="Yan J."/>
            <person name="Xiong Y."/>
            <person name="Grigoriev I.V."/>
            <person name="Hibbett D.S."/>
            <person name="Nagy L.G."/>
        </authorList>
    </citation>
    <scope>NUCLEOTIDE SEQUENCE [LARGE SCALE GENOMIC DNA]</scope>
    <source>
        <strain evidence="2 3">SZMC22713</strain>
    </source>
</reference>
<dbReference type="Proteomes" id="UP000294933">
    <property type="component" value="Unassembled WGS sequence"/>
</dbReference>
<gene>
    <name evidence="2" type="ORF">BD410DRAFT_733689</name>
</gene>
<accession>A0A4Y7PGW5</accession>
<evidence type="ECO:0000256" key="1">
    <source>
        <dbReference type="SAM" id="MobiDB-lite"/>
    </source>
</evidence>
<dbReference type="VEuPathDB" id="FungiDB:BD410DRAFT_733689"/>
<proteinExistence type="predicted"/>
<dbReference type="STRING" id="50990.A0A4Y7PGW5"/>